<comment type="caution">
    <text evidence="3">The sequence shown here is derived from an EMBL/GenBank/DDBJ whole genome shotgun (WGS) entry which is preliminary data.</text>
</comment>
<evidence type="ECO:0000259" key="2">
    <source>
        <dbReference type="PROSITE" id="PS51819"/>
    </source>
</evidence>
<dbReference type="EMBL" id="JAVRRG010000120">
    <property type="protein sequence ID" value="KAK5083368.1"/>
    <property type="molecule type" value="Genomic_DNA"/>
</dbReference>
<dbReference type="SUPFAM" id="SSF54593">
    <property type="entry name" value="Glyoxalase/Bleomycin resistance protein/Dihydroxybiphenyl dioxygenase"/>
    <property type="match status" value="1"/>
</dbReference>
<dbReference type="PANTHER" id="PTHR43048">
    <property type="entry name" value="METHYLMALONYL-COA EPIMERASE"/>
    <property type="match status" value="1"/>
</dbReference>
<dbReference type="Gene3D" id="3.10.180.10">
    <property type="entry name" value="2,3-Dihydroxybiphenyl 1,2-Dioxygenase, domain 1"/>
    <property type="match status" value="1"/>
</dbReference>
<dbReference type="PANTHER" id="PTHR43048:SF6">
    <property type="entry name" value="BLR8189 PROTEIN"/>
    <property type="match status" value="1"/>
</dbReference>
<proteinExistence type="predicted"/>
<gene>
    <name evidence="3" type="ORF">LTR24_007721</name>
</gene>
<accession>A0ABR0K248</accession>
<evidence type="ECO:0000313" key="3">
    <source>
        <dbReference type="EMBL" id="KAK5083368.1"/>
    </source>
</evidence>
<evidence type="ECO:0000256" key="1">
    <source>
        <dbReference type="ARBA" id="ARBA00022723"/>
    </source>
</evidence>
<dbReference type="InterPro" id="IPR004360">
    <property type="entry name" value="Glyas_Fos-R_dOase_dom"/>
</dbReference>
<name>A0ABR0K248_9EURO</name>
<sequence length="174" mass="19399">MVPHPYNNQNFVLNHIAVAVDDVDKAAGWYGKHFGFRRIHNDRMNDQSVDGANSPLYKIYGDSLRKVKIAFLASGNSVGFEVFQFIDPPTDSAETITKDWTLQNQYQRGGVFHVAVTAPDPEAVAKRACEDGAVQIGETVTMYDGERGLYLRDPWGIVIEVLSCSFEQLMANRG</sequence>
<dbReference type="InterPro" id="IPR051785">
    <property type="entry name" value="MMCE/EMCE_epimerase"/>
</dbReference>
<evidence type="ECO:0000313" key="4">
    <source>
        <dbReference type="Proteomes" id="UP001345013"/>
    </source>
</evidence>
<keyword evidence="4" id="KW-1185">Reference proteome</keyword>
<reference evidence="3 4" key="1">
    <citation type="submission" date="2023-08" db="EMBL/GenBank/DDBJ databases">
        <title>Black Yeasts Isolated from many extreme environments.</title>
        <authorList>
            <person name="Coleine C."/>
            <person name="Stajich J.E."/>
            <person name="Selbmann L."/>
        </authorList>
    </citation>
    <scope>NUCLEOTIDE SEQUENCE [LARGE SCALE GENOMIC DNA]</scope>
    <source>
        <strain evidence="3 4">CCFEE 5885</strain>
    </source>
</reference>
<dbReference type="Pfam" id="PF00903">
    <property type="entry name" value="Glyoxalase"/>
    <property type="match status" value="1"/>
</dbReference>
<dbReference type="PROSITE" id="PS51819">
    <property type="entry name" value="VOC"/>
    <property type="match status" value="1"/>
</dbReference>
<feature type="domain" description="VOC" evidence="2">
    <location>
        <begin position="12"/>
        <end position="164"/>
    </location>
</feature>
<dbReference type="Proteomes" id="UP001345013">
    <property type="component" value="Unassembled WGS sequence"/>
</dbReference>
<keyword evidence="1" id="KW-0479">Metal-binding</keyword>
<protein>
    <recommendedName>
        <fullName evidence="2">VOC domain-containing protein</fullName>
    </recommendedName>
</protein>
<dbReference type="InterPro" id="IPR029068">
    <property type="entry name" value="Glyas_Bleomycin-R_OHBP_Dase"/>
</dbReference>
<dbReference type="InterPro" id="IPR037523">
    <property type="entry name" value="VOC_core"/>
</dbReference>
<organism evidence="3 4">
    <name type="scientific">Lithohypha guttulata</name>
    <dbReference type="NCBI Taxonomy" id="1690604"/>
    <lineage>
        <taxon>Eukaryota</taxon>
        <taxon>Fungi</taxon>
        <taxon>Dikarya</taxon>
        <taxon>Ascomycota</taxon>
        <taxon>Pezizomycotina</taxon>
        <taxon>Eurotiomycetes</taxon>
        <taxon>Chaetothyriomycetidae</taxon>
        <taxon>Chaetothyriales</taxon>
        <taxon>Trichomeriaceae</taxon>
        <taxon>Lithohypha</taxon>
    </lineage>
</organism>